<reference evidence="1 2" key="1">
    <citation type="submission" date="2009-02" db="EMBL/GenBank/DDBJ databases">
        <title>Vibrio splendidus str. LGP32 complete genome.</title>
        <authorList>
            <person name="Mazel D."/>
            <person name="Le Roux F."/>
        </authorList>
    </citation>
    <scope>NUCLEOTIDE SEQUENCE [LARGE SCALE GENOMIC DNA]</scope>
    <source>
        <strain evidence="1 2">LGP32</strain>
    </source>
</reference>
<accession>B7VQX3</accession>
<name>B7VQX3_VIBA3</name>
<dbReference type="AlphaFoldDB" id="B7VQX3"/>
<sequence length="60" mass="6633">MFISNNCTGMILSIKSKLESESLIQGNNGLLLLKNKIHCFRYVLDGEILNGTANLIEYSG</sequence>
<dbReference type="HOGENOM" id="CLU_2940668_0_0_6"/>
<evidence type="ECO:0000313" key="1">
    <source>
        <dbReference type="EMBL" id="CAV25799.1"/>
    </source>
</evidence>
<organism evidence="1 2">
    <name type="scientific">Vibrio atlanticus (strain LGP32)</name>
    <name type="common">Vibrio splendidus (strain Mel32)</name>
    <dbReference type="NCBI Taxonomy" id="575788"/>
    <lineage>
        <taxon>Bacteria</taxon>
        <taxon>Pseudomonadati</taxon>
        <taxon>Pseudomonadota</taxon>
        <taxon>Gammaproteobacteria</taxon>
        <taxon>Vibrionales</taxon>
        <taxon>Vibrionaceae</taxon>
        <taxon>Vibrio</taxon>
    </lineage>
</organism>
<dbReference type="Proteomes" id="UP000009100">
    <property type="component" value="Chromosome 2"/>
</dbReference>
<dbReference type="STRING" id="575788.VS_II0357"/>
<evidence type="ECO:0000313" key="2">
    <source>
        <dbReference type="Proteomes" id="UP000009100"/>
    </source>
</evidence>
<proteinExistence type="predicted"/>
<gene>
    <name evidence="1" type="ordered locus">VS_II0357</name>
</gene>
<dbReference type="KEGG" id="vsp:VS_II0357"/>
<dbReference type="EMBL" id="FM954973">
    <property type="protein sequence ID" value="CAV25799.1"/>
    <property type="molecule type" value="Genomic_DNA"/>
</dbReference>
<protein>
    <submittedName>
        <fullName evidence="1">Uncharacterized protein</fullName>
    </submittedName>
</protein>